<dbReference type="EMBL" id="JAIWYP010000014">
    <property type="protein sequence ID" value="KAH3708747.1"/>
    <property type="molecule type" value="Genomic_DNA"/>
</dbReference>
<reference evidence="1" key="2">
    <citation type="submission" date="2020-11" db="EMBL/GenBank/DDBJ databases">
        <authorList>
            <person name="McCartney M.A."/>
            <person name="Auch B."/>
            <person name="Kono T."/>
            <person name="Mallez S."/>
            <person name="Becker A."/>
            <person name="Gohl D.M."/>
            <person name="Silverstein K.A.T."/>
            <person name="Koren S."/>
            <person name="Bechman K.B."/>
            <person name="Herman A."/>
            <person name="Abrahante J.E."/>
            <person name="Garbe J."/>
        </authorList>
    </citation>
    <scope>NUCLEOTIDE SEQUENCE</scope>
    <source>
        <strain evidence="1">Duluth1</strain>
        <tissue evidence="1">Whole animal</tissue>
    </source>
</reference>
<evidence type="ECO:0000313" key="1">
    <source>
        <dbReference type="EMBL" id="KAH3708747.1"/>
    </source>
</evidence>
<evidence type="ECO:0000313" key="2">
    <source>
        <dbReference type="Proteomes" id="UP000828390"/>
    </source>
</evidence>
<accession>A0A9D3Z1S8</accession>
<reference evidence="1" key="1">
    <citation type="journal article" date="2019" name="bioRxiv">
        <title>The Genome of the Zebra Mussel, Dreissena polymorpha: A Resource for Invasive Species Research.</title>
        <authorList>
            <person name="McCartney M.A."/>
            <person name="Auch B."/>
            <person name="Kono T."/>
            <person name="Mallez S."/>
            <person name="Zhang Y."/>
            <person name="Obille A."/>
            <person name="Becker A."/>
            <person name="Abrahante J.E."/>
            <person name="Garbe J."/>
            <person name="Badalamenti J.P."/>
            <person name="Herman A."/>
            <person name="Mangelson H."/>
            <person name="Liachko I."/>
            <person name="Sullivan S."/>
            <person name="Sone E.D."/>
            <person name="Koren S."/>
            <person name="Silverstein K.A.T."/>
            <person name="Beckman K.B."/>
            <person name="Gohl D.M."/>
        </authorList>
    </citation>
    <scope>NUCLEOTIDE SEQUENCE</scope>
    <source>
        <strain evidence="1">Duluth1</strain>
        <tissue evidence="1">Whole animal</tissue>
    </source>
</reference>
<proteinExistence type="predicted"/>
<name>A0A9D3Z1S8_DREPO</name>
<sequence length="132" mass="15533">MNEVEIVWNHFDFQKCILTCYMEAVTNKNTPIRQHLSRFYFSFFTAEDLVRIWTQTNSCARSLRLTNLCRHIKYVHKTFMRSRLLVVRNLFPYLHEIILVPVHETITKSRIVCILYGVPSVIVSQPGTAASR</sequence>
<dbReference type="AlphaFoldDB" id="A0A9D3Z1S8"/>
<keyword evidence="2" id="KW-1185">Reference proteome</keyword>
<dbReference type="Proteomes" id="UP000828390">
    <property type="component" value="Unassembled WGS sequence"/>
</dbReference>
<organism evidence="1 2">
    <name type="scientific">Dreissena polymorpha</name>
    <name type="common">Zebra mussel</name>
    <name type="synonym">Mytilus polymorpha</name>
    <dbReference type="NCBI Taxonomy" id="45954"/>
    <lineage>
        <taxon>Eukaryota</taxon>
        <taxon>Metazoa</taxon>
        <taxon>Spiralia</taxon>
        <taxon>Lophotrochozoa</taxon>
        <taxon>Mollusca</taxon>
        <taxon>Bivalvia</taxon>
        <taxon>Autobranchia</taxon>
        <taxon>Heteroconchia</taxon>
        <taxon>Euheterodonta</taxon>
        <taxon>Imparidentia</taxon>
        <taxon>Neoheterodontei</taxon>
        <taxon>Myida</taxon>
        <taxon>Dreissenoidea</taxon>
        <taxon>Dreissenidae</taxon>
        <taxon>Dreissena</taxon>
    </lineage>
</organism>
<gene>
    <name evidence="1" type="ORF">DPMN_068206</name>
</gene>
<comment type="caution">
    <text evidence="1">The sequence shown here is derived from an EMBL/GenBank/DDBJ whole genome shotgun (WGS) entry which is preliminary data.</text>
</comment>
<protein>
    <submittedName>
        <fullName evidence="1">Uncharacterized protein</fullName>
    </submittedName>
</protein>